<dbReference type="PANTHER" id="PTHR47784:SF7">
    <property type="entry name" value="ZN(II)2CYS6 TRANSCRIPTION FACTOR (EUROFUNG)"/>
    <property type="match status" value="1"/>
</dbReference>
<accession>A0A178F396</accession>
<dbReference type="GO" id="GO:0008270">
    <property type="term" value="F:zinc ion binding"/>
    <property type="evidence" value="ECO:0007669"/>
    <property type="project" value="InterPro"/>
</dbReference>
<dbReference type="PANTHER" id="PTHR47784">
    <property type="entry name" value="STEROL UPTAKE CONTROL PROTEIN 2"/>
    <property type="match status" value="1"/>
</dbReference>
<dbReference type="EMBL" id="LHPM01000012">
    <property type="protein sequence ID" value="OAL66840.1"/>
    <property type="molecule type" value="Genomic_DNA"/>
</dbReference>
<dbReference type="Proteomes" id="UP000243015">
    <property type="component" value="Unassembled WGS sequence"/>
</dbReference>
<dbReference type="InterPro" id="IPR001138">
    <property type="entry name" value="Zn2Cys6_DnaBD"/>
</dbReference>
<dbReference type="InterPro" id="IPR021858">
    <property type="entry name" value="Fun_TF"/>
</dbReference>
<protein>
    <recommendedName>
        <fullName evidence="6">C6 zinc finger domain-containing protein</fullName>
    </recommendedName>
</protein>
<name>A0A178F396_TRIRU</name>
<keyword evidence="1" id="KW-0805">Transcription regulation</keyword>
<evidence type="ECO:0000256" key="3">
    <source>
        <dbReference type="ARBA" id="ARBA00023242"/>
    </source>
</evidence>
<dbReference type="VEuPathDB" id="FungiDB:TERG_08816"/>
<dbReference type="AlphaFoldDB" id="A0A178F396"/>
<proteinExistence type="predicted"/>
<reference evidence="4 5" key="1">
    <citation type="submission" date="2016-05" db="EMBL/GenBank/DDBJ databases">
        <title>Genome sequencing of Trichophyton rubrum CMCC(F)T1i isolated from hair.</title>
        <authorList>
            <person name="Zhan P."/>
            <person name="Tao Y."/>
            <person name="Liu W."/>
        </authorList>
    </citation>
    <scope>NUCLEOTIDE SEQUENCE [LARGE SCALE GENOMIC DNA]</scope>
    <source>
        <strain evidence="5">CMCC(F)T1i</strain>
    </source>
</reference>
<evidence type="ECO:0008006" key="6">
    <source>
        <dbReference type="Google" id="ProtNLM"/>
    </source>
</evidence>
<evidence type="ECO:0000256" key="1">
    <source>
        <dbReference type="ARBA" id="ARBA00023015"/>
    </source>
</evidence>
<evidence type="ECO:0000256" key="2">
    <source>
        <dbReference type="ARBA" id="ARBA00023163"/>
    </source>
</evidence>
<dbReference type="CDD" id="cd00067">
    <property type="entry name" value="GAL4"/>
    <property type="match status" value="1"/>
</dbReference>
<dbReference type="VEuPathDB" id="FungiDB:TERG_04480"/>
<comment type="caution">
    <text evidence="4">The sequence shown here is derived from an EMBL/GenBank/DDBJ whole genome shotgun (WGS) entry which is preliminary data.</text>
</comment>
<evidence type="ECO:0000313" key="5">
    <source>
        <dbReference type="Proteomes" id="UP000243015"/>
    </source>
</evidence>
<keyword evidence="2" id="KW-0804">Transcription</keyword>
<dbReference type="GO" id="GO:0001228">
    <property type="term" value="F:DNA-binding transcription activator activity, RNA polymerase II-specific"/>
    <property type="evidence" value="ECO:0007669"/>
    <property type="project" value="TreeGrafter"/>
</dbReference>
<sequence length="545" mass="61279">MASEDSLHHVVCTYKKEKLLSAIHEPQKIAVICSRGPQDVPMGRDSDLSQLASYWESRRPKDSKKDLKHLIGPGTSSTSMLQAPAQSPAIAMNTKFITVFVYWELGLADTYHITISCPDMLCIKVLPFLVLQFLGQVANGDRLPIIQPDDYGCSETKPECENCVSKQLQCEYPAHGVRGSNYYSNGVTEVIQFQPNPTPFSFRDMGFFHHYLLVAHPYLPFGSDSAWVASIPLLAHQHEFVMHAILGLGASHLSVIRPHGDSITDANAIEHRGQAIKGLNQLLAKPDPSSEELDAMLAACYALTMQSGYMFDALVDFVVFIRGCSLITTRIKQKDAGKSVFPVEQTADLNEFLPKITNNLDINPILLKSGIKSVQSLVPLLEDEVHTYFWKCLLDTLFAAQNSSEDTFLIYEKNYSAWYNLSTSQFSKFISAENTPTLILFAYHIAIETMMVPMLLSVIPARARVPEVTLYQVQWVDVIYRKLPSHLKKYVRWPIEAIAYWGMEYKIFSNEVGSKLLKTFLDHVEKCNDGRISLPIHEIIPDTSH</sequence>
<keyword evidence="3" id="KW-0539">Nucleus</keyword>
<gene>
    <name evidence="4" type="ORF">A7C99_2234</name>
</gene>
<dbReference type="Pfam" id="PF11951">
    <property type="entry name" value="Fungal_trans_2"/>
    <property type="match status" value="1"/>
</dbReference>
<evidence type="ECO:0000313" key="4">
    <source>
        <dbReference type="EMBL" id="OAL66840.1"/>
    </source>
</evidence>
<organism evidence="4 5">
    <name type="scientific">Trichophyton rubrum</name>
    <name type="common">Athlete's foot fungus</name>
    <name type="synonym">Epidermophyton rubrum</name>
    <dbReference type="NCBI Taxonomy" id="5551"/>
    <lineage>
        <taxon>Eukaryota</taxon>
        <taxon>Fungi</taxon>
        <taxon>Dikarya</taxon>
        <taxon>Ascomycota</taxon>
        <taxon>Pezizomycotina</taxon>
        <taxon>Eurotiomycetes</taxon>
        <taxon>Eurotiomycetidae</taxon>
        <taxon>Onygenales</taxon>
        <taxon>Arthrodermataceae</taxon>
        <taxon>Trichophyton</taxon>
    </lineage>
</organism>
<dbReference type="InterPro" id="IPR053157">
    <property type="entry name" value="Sterol_Uptake_Regulator"/>
</dbReference>